<proteinExistence type="predicted"/>
<keyword evidence="2" id="KW-1185">Reference proteome</keyword>
<dbReference type="AlphaFoldDB" id="A0AAV4WUS0"/>
<evidence type="ECO:0000313" key="1">
    <source>
        <dbReference type="EMBL" id="GIY86246.1"/>
    </source>
</evidence>
<sequence>MLIRKFPRLCWNRYNKPPGWKFCLLGRRKKAGEEKQGARLPNGVTVEFVSNCVVVSDVFSLSNAEFITYLSLYIVVERPQVKVSGSQK</sequence>
<organism evidence="1 2">
    <name type="scientific">Caerostris darwini</name>
    <dbReference type="NCBI Taxonomy" id="1538125"/>
    <lineage>
        <taxon>Eukaryota</taxon>
        <taxon>Metazoa</taxon>
        <taxon>Ecdysozoa</taxon>
        <taxon>Arthropoda</taxon>
        <taxon>Chelicerata</taxon>
        <taxon>Arachnida</taxon>
        <taxon>Araneae</taxon>
        <taxon>Araneomorphae</taxon>
        <taxon>Entelegynae</taxon>
        <taxon>Araneoidea</taxon>
        <taxon>Araneidae</taxon>
        <taxon>Caerostris</taxon>
    </lineage>
</organism>
<comment type="caution">
    <text evidence="1">The sequence shown here is derived from an EMBL/GenBank/DDBJ whole genome shotgun (WGS) entry which is preliminary data.</text>
</comment>
<dbReference type="Proteomes" id="UP001054837">
    <property type="component" value="Unassembled WGS sequence"/>
</dbReference>
<gene>
    <name evidence="1" type="ORF">CDAR_123691</name>
</gene>
<dbReference type="EMBL" id="BPLQ01015161">
    <property type="protein sequence ID" value="GIY86246.1"/>
    <property type="molecule type" value="Genomic_DNA"/>
</dbReference>
<reference evidence="1 2" key="1">
    <citation type="submission" date="2021-06" db="EMBL/GenBank/DDBJ databases">
        <title>Caerostris darwini draft genome.</title>
        <authorList>
            <person name="Kono N."/>
            <person name="Arakawa K."/>
        </authorList>
    </citation>
    <scope>NUCLEOTIDE SEQUENCE [LARGE SCALE GENOMIC DNA]</scope>
</reference>
<accession>A0AAV4WUS0</accession>
<evidence type="ECO:0000313" key="2">
    <source>
        <dbReference type="Proteomes" id="UP001054837"/>
    </source>
</evidence>
<name>A0AAV4WUS0_9ARAC</name>
<protein>
    <submittedName>
        <fullName evidence="1">Uncharacterized protein</fullName>
    </submittedName>
</protein>